<dbReference type="EMBL" id="JAUOZS010000001">
    <property type="protein sequence ID" value="MDT8902716.1"/>
    <property type="molecule type" value="Genomic_DNA"/>
</dbReference>
<organism evidence="1 2">
    <name type="scientific">Anaeroselena agilis</name>
    <dbReference type="NCBI Taxonomy" id="3063788"/>
    <lineage>
        <taxon>Bacteria</taxon>
        <taxon>Bacillati</taxon>
        <taxon>Bacillota</taxon>
        <taxon>Negativicutes</taxon>
        <taxon>Acetonemataceae</taxon>
        <taxon>Anaeroselena</taxon>
    </lineage>
</organism>
<dbReference type="SUPFAM" id="SSF52540">
    <property type="entry name" value="P-loop containing nucleoside triphosphate hydrolases"/>
    <property type="match status" value="1"/>
</dbReference>
<accession>A0ABU3P108</accession>
<dbReference type="Gene3D" id="3.40.50.300">
    <property type="entry name" value="P-loop containing nucleotide triphosphate hydrolases"/>
    <property type="match status" value="1"/>
</dbReference>
<dbReference type="NCBIfam" id="NF033453">
    <property type="entry name" value="BREX_3_BrxF"/>
    <property type="match status" value="1"/>
</dbReference>
<evidence type="ECO:0000313" key="2">
    <source>
        <dbReference type="Proteomes" id="UP001254848"/>
    </source>
</evidence>
<protein>
    <submittedName>
        <fullName evidence="1">BREX-3 system P-loop-containing protein BrxF</fullName>
    </submittedName>
</protein>
<dbReference type="InterPro" id="IPR048067">
    <property type="entry name" value="BREX_3_BrxF"/>
</dbReference>
<dbReference type="RefSeq" id="WP_413781191.1">
    <property type="nucleotide sequence ID" value="NZ_JAUOZS010000001.1"/>
</dbReference>
<sequence length="154" mass="17645">MPVAIQMVVDYVQELKDSQERLVLIVGRPGSGKSKIMRELGLNRGWRYVDCRELVTDELLELVPKARPREAPGIMDKMLERERADVILLDNIQVLFTPILNLEPLELLRQLSRKHSIVAAWPGDYVDSRLGYMEPGLPEPKRYPVTELKVIEIG</sequence>
<gene>
    <name evidence="1" type="primary">brxF</name>
    <name evidence="1" type="ORF">Q4T40_15840</name>
</gene>
<evidence type="ECO:0000313" key="1">
    <source>
        <dbReference type="EMBL" id="MDT8902716.1"/>
    </source>
</evidence>
<proteinExistence type="predicted"/>
<dbReference type="Proteomes" id="UP001254848">
    <property type="component" value="Unassembled WGS sequence"/>
</dbReference>
<reference evidence="1 2" key="1">
    <citation type="submission" date="2023-07" db="EMBL/GenBank/DDBJ databases">
        <title>The novel representative of Negativicutes class, Anaeroselena agilis gen. nov. sp. nov.</title>
        <authorList>
            <person name="Prokofeva M.I."/>
            <person name="Elcheninov A.G."/>
            <person name="Klyukina A."/>
            <person name="Kublanov I.V."/>
            <person name="Frolov E.N."/>
            <person name="Podosokorskaya O.A."/>
        </authorList>
    </citation>
    <scope>NUCLEOTIDE SEQUENCE [LARGE SCALE GENOMIC DNA]</scope>
    <source>
        <strain evidence="1 2">4137-cl</strain>
    </source>
</reference>
<comment type="caution">
    <text evidence="1">The sequence shown here is derived from an EMBL/GenBank/DDBJ whole genome shotgun (WGS) entry which is preliminary data.</text>
</comment>
<dbReference type="InterPro" id="IPR027417">
    <property type="entry name" value="P-loop_NTPase"/>
</dbReference>
<keyword evidence="2" id="KW-1185">Reference proteome</keyword>
<name>A0ABU3P108_9FIRM</name>